<protein>
    <recommendedName>
        <fullName evidence="1">Glycoside-hydrolase family GH114 TIM-barrel domain-containing protein</fullName>
    </recommendedName>
</protein>
<dbReference type="AlphaFoldDB" id="A0A0H2KTV1"/>
<dbReference type="InterPro" id="IPR004352">
    <property type="entry name" value="GH114_TIM-barrel"/>
</dbReference>
<evidence type="ECO:0000313" key="2">
    <source>
        <dbReference type="EMBL" id="KLN36543.1"/>
    </source>
</evidence>
<evidence type="ECO:0000259" key="1">
    <source>
        <dbReference type="Pfam" id="PF03537"/>
    </source>
</evidence>
<dbReference type="PROSITE" id="PS51257">
    <property type="entry name" value="PROKAR_LIPOPROTEIN"/>
    <property type="match status" value="1"/>
</dbReference>
<dbReference type="PATRIC" id="fig|264251.5.peg.300"/>
<dbReference type="STRING" id="264251.FB00_01450"/>
<sequence>MSGAWSRGTTAVAVVSVVLAVSGGCAVERTFTDTASPLEVPAPEPPPTAGVLDYQLGGAYDEVDAGSGPVAPDVVVRDATAEPLPGAYSVCYVNGFQTQPGEADRWLDDHEDLLLHDASGGLVVDPDWPDEHVLDPSTPEQREGILAILGPVVTGCADDGFDAVEIDNLDTWTRFDAIDEDGAHALARAYVDLAHDAGLAIAQKNAAEVAGVARGVLGFDFAVTEECAVFDECAAYTDVYGDHVLQVEYPDALDDAGLTFDDVCARDDRAPLTVLRDRDLVTPDDPDYVYMTC</sequence>
<proteinExistence type="predicted"/>
<organism evidence="2 3">
    <name type="scientific">Cellulosimicrobium funkei</name>
    <dbReference type="NCBI Taxonomy" id="264251"/>
    <lineage>
        <taxon>Bacteria</taxon>
        <taxon>Bacillati</taxon>
        <taxon>Actinomycetota</taxon>
        <taxon>Actinomycetes</taxon>
        <taxon>Micrococcales</taxon>
        <taxon>Promicromonosporaceae</taxon>
        <taxon>Cellulosimicrobium</taxon>
    </lineage>
</organism>
<dbReference type="Proteomes" id="UP000035265">
    <property type="component" value="Unassembled WGS sequence"/>
</dbReference>
<name>A0A0H2KTV1_9MICO</name>
<dbReference type="PANTHER" id="PTHR35273">
    <property type="entry name" value="ALPHA-1,4 POLYGALACTOSAMINIDASE, PUTATIVE (AFU_ORTHOLOGUE AFUA_3G07890)-RELATED"/>
    <property type="match status" value="1"/>
</dbReference>
<accession>A0A0H2KTV1</accession>
<dbReference type="PANTHER" id="PTHR35273:SF2">
    <property type="entry name" value="ALPHA-GALACTOSIDASE"/>
    <property type="match status" value="1"/>
</dbReference>
<feature type="domain" description="Glycoside-hydrolase family GH114 TIM-barrel" evidence="1">
    <location>
        <begin position="53"/>
        <end position="281"/>
    </location>
</feature>
<dbReference type="RefSeq" id="WP_047231019.1">
    <property type="nucleotide sequence ID" value="NZ_JNBQ01000001.1"/>
</dbReference>
<dbReference type="Gene3D" id="3.20.20.70">
    <property type="entry name" value="Aldolase class I"/>
    <property type="match status" value="1"/>
</dbReference>
<dbReference type="SUPFAM" id="SSF51445">
    <property type="entry name" value="(Trans)glycosidases"/>
    <property type="match status" value="1"/>
</dbReference>
<comment type="caution">
    <text evidence="2">The sequence shown here is derived from an EMBL/GenBank/DDBJ whole genome shotgun (WGS) entry which is preliminary data.</text>
</comment>
<gene>
    <name evidence="2" type="ORF">FB00_01450</name>
</gene>
<dbReference type="InterPro" id="IPR017853">
    <property type="entry name" value="GH"/>
</dbReference>
<evidence type="ECO:0000313" key="3">
    <source>
        <dbReference type="Proteomes" id="UP000035265"/>
    </source>
</evidence>
<dbReference type="Pfam" id="PF03537">
    <property type="entry name" value="Glyco_hydro_114"/>
    <property type="match status" value="1"/>
</dbReference>
<reference evidence="2 3" key="1">
    <citation type="submission" date="2014-05" db="EMBL/GenBank/DDBJ databases">
        <title>Cellulosimicrobium funkei U11 genome.</title>
        <authorList>
            <person name="Hu C."/>
            <person name="Gong Y."/>
            <person name="Wan W."/>
            <person name="Jiang M."/>
        </authorList>
    </citation>
    <scope>NUCLEOTIDE SEQUENCE [LARGE SCALE GENOMIC DNA]</scope>
    <source>
        <strain evidence="2 3">U11</strain>
    </source>
</reference>
<keyword evidence="3" id="KW-1185">Reference proteome</keyword>
<dbReference type="InterPro" id="IPR013785">
    <property type="entry name" value="Aldolase_TIM"/>
</dbReference>
<dbReference type="EMBL" id="JNBQ01000001">
    <property type="protein sequence ID" value="KLN36543.1"/>
    <property type="molecule type" value="Genomic_DNA"/>
</dbReference>